<proteinExistence type="predicted"/>
<evidence type="ECO:0000313" key="2">
    <source>
        <dbReference type="EMBL" id="KAH1174472.1"/>
    </source>
</evidence>
<feature type="compositionally biased region" description="Polar residues" evidence="1">
    <location>
        <begin position="68"/>
        <end position="85"/>
    </location>
</feature>
<protein>
    <submittedName>
        <fullName evidence="2">Uncharacterized protein</fullName>
    </submittedName>
</protein>
<reference evidence="2" key="1">
    <citation type="submission" date="2021-09" db="EMBL/GenBank/DDBJ databases">
        <title>The genome of Mauremys mutica provides insights into the evolution of semi-aquatic lifestyle.</title>
        <authorList>
            <person name="Gong S."/>
            <person name="Gao Y."/>
        </authorList>
    </citation>
    <scope>NUCLEOTIDE SEQUENCE</scope>
    <source>
        <strain evidence="2">MM-2020</strain>
        <tissue evidence="2">Muscle</tissue>
    </source>
</reference>
<comment type="caution">
    <text evidence="2">The sequence shown here is derived from an EMBL/GenBank/DDBJ whole genome shotgun (WGS) entry which is preliminary data.</text>
</comment>
<evidence type="ECO:0000256" key="1">
    <source>
        <dbReference type="SAM" id="MobiDB-lite"/>
    </source>
</evidence>
<sequence>MGAVERKAGLEVIWELFTFLLGRLKYFESSGTSSLKDRTLAAERGLDGIGNLLPSCGFQHKDQKWPSDENQGSILRSGPTSQVFTPPQKRSGMRGASAKAFH</sequence>
<accession>A0A9D3X6N7</accession>
<dbReference type="EMBL" id="JAHDVG010000480">
    <property type="protein sequence ID" value="KAH1174472.1"/>
    <property type="molecule type" value="Genomic_DNA"/>
</dbReference>
<name>A0A9D3X6N7_9SAUR</name>
<dbReference type="Proteomes" id="UP000827986">
    <property type="component" value="Unassembled WGS sequence"/>
</dbReference>
<evidence type="ECO:0000313" key="3">
    <source>
        <dbReference type="Proteomes" id="UP000827986"/>
    </source>
</evidence>
<organism evidence="2 3">
    <name type="scientific">Mauremys mutica</name>
    <name type="common">yellowpond turtle</name>
    <dbReference type="NCBI Taxonomy" id="74926"/>
    <lineage>
        <taxon>Eukaryota</taxon>
        <taxon>Metazoa</taxon>
        <taxon>Chordata</taxon>
        <taxon>Craniata</taxon>
        <taxon>Vertebrata</taxon>
        <taxon>Euteleostomi</taxon>
        <taxon>Archelosauria</taxon>
        <taxon>Testudinata</taxon>
        <taxon>Testudines</taxon>
        <taxon>Cryptodira</taxon>
        <taxon>Durocryptodira</taxon>
        <taxon>Testudinoidea</taxon>
        <taxon>Geoemydidae</taxon>
        <taxon>Geoemydinae</taxon>
        <taxon>Mauremys</taxon>
    </lineage>
</organism>
<feature type="region of interest" description="Disordered" evidence="1">
    <location>
        <begin position="61"/>
        <end position="102"/>
    </location>
</feature>
<keyword evidence="3" id="KW-1185">Reference proteome</keyword>
<dbReference type="AlphaFoldDB" id="A0A9D3X6N7"/>
<gene>
    <name evidence="2" type="ORF">KIL84_002616</name>
</gene>